<sequence>MASGALDSEAKAASVNTMAKEAPTQCLHKHTSPSTQAHTRPVPTTSQNVKPTPIQARPSKVKGTSHIVGTAASSVQQVSRWQKHSDDYWIDLAKVAEPVVLYRAPSHTQLKLMGAGSLISCVCIAKFTFGPYAQFAGSNTLMLAGGGLISAFWLAMGTYLFIAPQKMIRSISAVPEKTASMNPDTGPSLQIEFEPTLPFMPPKSIVVAALELSRDAPIEHAVHSMLKARQQEKLRFSWGKAFFIRMRSILFDFITLFTRTSFVYVKMPGRGGNGKVELPGALNYDRGKALEQVLRYDESKKTTFRKMFFTRH</sequence>
<keyword evidence="2" id="KW-0472">Membrane</keyword>
<accession>A0A8K0L2M4</accession>
<feature type="compositionally biased region" description="Polar residues" evidence="1">
    <location>
        <begin position="32"/>
        <end position="50"/>
    </location>
</feature>
<evidence type="ECO:0000256" key="2">
    <source>
        <dbReference type="SAM" id="Phobius"/>
    </source>
</evidence>
<evidence type="ECO:0000256" key="1">
    <source>
        <dbReference type="SAM" id="MobiDB-lite"/>
    </source>
</evidence>
<evidence type="ECO:0000313" key="4">
    <source>
        <dbReference type="Proteomes" id="UP000809789"/>
    </source>
</evidence>
<feature type="region of interest" description="Disordered" evidence="1">
    <location>
        <begin position="20"/>
        <end position="61"/>
    </location>
</feature>
<dbReference type="OrthoDB" id="4140442at2759"/>
<keyword evidence="2" id="KW-1133">Transmembrane helix</keyword>
<proteinExistence type="predicted"/>
<reference evidence="3" key="1">
    <citation type="submission" date="2021-07" db="EMBL/GenBank/DDBJ databases">
        <title>Elsinoe batatas strain:CRI-CJ2 Genome sequencing and assembly.</title>
        <authorList>
            <person name="Huang L."/>
        </authorList>
    </citation>
    <scope>NUCLEOTIDE SEQUENCE</scope>
    <source>
        <strain evidence="3">CRI-CJ2</strain>
    </source>
</reference>
<keyword evidence="2" id="KW-0812">Transmembrane</keyword>
<name>A0A8K0L2M4_9PEZI</name>
<evidence type="ECO:0000313" key="3">
    <source>
        <dbReference type="EMBL" id="KAG8627063.1"/>
    </source>
</evidence>
<feature type="transmembrane region" description="Helical" evidence="2">
    <location>
        <begin position="141"/>
        <end position="162"/>
    </location>
</feature>
<dbReference type="Proteomes" id="UP000809789">
    <property type="component" value="Unassembled WGS sequence"/>
</dbReference>
<protein>
    <submittedName>
        <fullName evidence="3">Uncharacterized protein</fullName>
    </submittedName>
</protein>
<dbReference type="AlphaFoldDB" id="A0A8K0L2M4"/>
<keyword evidence="4" id="KW-1185">Reference proteome</keyword>
<organism evidence="3 4">
    <name type="scientific">Elsinoe batatas</name>
    <dbReference type="NCBI Taxonomy" id="2601811"/>
    <lineage>
        <taxon>Eukaryota</taxon>
        <taxon>Fungi</taxon>
        <taxon>Dikarya</taxon>
        <taxon>Ascomycota</taxon>
        <taxon>Pezizomycotina</taxon>
        <taxon>Dothideomycetes</taxon>
        <taxon>Dothideomycetidae</taxon>
        <taxon>Myriangiales</taxon>
        <taxon>Elsinoaceae</taxon>
        <taxon>Elsinoe</taxon>
    </lineage>
</organism>
<gene>
    <name evidence="3" type="ORF">KVT40_004546</name>
</gene>
<dbReference type="EMBL" id="JAESVG020000005">
    <property type="protein sequence ID" value="KAG8627063.1"/>
    <property type="molecule type" value="Genomic_DNA"/>
</dbReference>
<comment type="caution">
    <text evidence="3">The sequence shown here is derived from an EMBL/GenBank/DDBJ whole genome shotgun (WGS) entry which is preliminary data.</text>
</comment>
<feature type="transmembrane region" description="Helical" evidence="2">
    <location>
        <begin position="112"/>
        <end position="129"/>
    </location>
</feature>